<feature type="site" description="Transition state stabilizer" evidence="9">
    <location>
        <position position="114"/>
    </location>
</feature>
<keyword evidence="5 9" id="KW-0862">Zinc</keyword>
<dbReference type="Gene3D" id="3.30.1380.10">
    <property type="match status" value="1"/>
</dbReference>
<protein>
    <recommendedName>
        <fullName evidence="9 10">D-alanyl-D-alanine dipeptidase</fullName>
        <shortName evidence="9 10">D-Ala-D-Ala dipeptidase</shortName>
        <ecNumber evidence="9 10">3.4.13.22</ecNumber>
    </recommendedName>
</protein>
<dbReference type="Pfam" id="PF01427">
    <property type="entry name" value="Peptidase_M15"/>
    <property type="match status" value="1"/>
</dbReference>
<evidence type="ECO:0000313" key="13">
    <source>
        <dbReference type="Proteomes" id="UP000052052"/>
    </source>
</evidence>
<evidence type="ECO:0000256" key="4">
    <source>
        <dbReference type="ARBA" id="ARBA00022801"/>
    </source>
</evidence>
<dbReference type="CDD" id="cd14817">
    <property type="entry name" value="D-Ala-D-Ala_dipeptidase_VanX"/>
    <property type="match status" value="1"/>
</dbReference>
<evidence type="ECO:0000256" key="7">
    <source>
        <dbReference type="ARBA" id="ARBA00023049"/>
    </source>
</evidence>
<dbReference type="InterPro" id="IPR000755">
    <property type="entry name" value="A_A_dipeptidase"/>
</dbReference>
<evidence type="ECO:0000256" key="5">
    <source>
        <dbReference type="ARBA" id="ARBA00022833"/>
    </source>
</evidence>
<comment type="cofactor">
    <cofactor evidence="9">
        <name>Zn(2+)</name>
        <dbReference type="ChEBI" id="CHEBI:29105"/>
    </cofactor>
    <text evidence="9">Binds 1 zinc ion per subunit.</text>
</comment>
<comment type="catalytic activity">
    <reaction evidence="1 9 10">
        <text>D-alanyl-D-alanine + H2O = 2 D-alanine</text>
        <dbReference type="Rhea" id="RHEA:20661"/>
        <dbReference type="ChEBI" id="CHEBI:15377"/>
        <dbReference type="ChEBI" id="CHEBI:57416"/>
        <dbReference type="ChEBI" id="CHEBI:57822"/>
        <dbReference type="EC" id="3.4.13.22"/>
    </reaction>
</comment>
<comment type="similarity">
    <text evidence="9 10">Belongs to the peptidase M15D family.</text>
</comment>
<dbReference type="SUPFAM" id="SSF55166">
    <property type="entry name" value="Hedgehog/DD-peptidase"/>
    <property type="match status" value="1"/>
</dbReference>
<feature type="binding site" evidence="9">
    <location>
        <position position="165"/>
    </location>
    <ligand>
        <name>Zn(2+)</name>
        <dbReference type="ChEBI" id="CHEBI:29105"/>
        <note>catalytic</note>
    </ligand>
</feature>
<dbReference type="PANTHER" id="PTHR43126:SF1">
    <property type="entry name" value="D-ALANYL-D-ALANINE DIPEPTIDASE"/>
    <property type="match status" value="1"/>
</dbReference>
<feature type="signal peptide" evidence="11">
    <location>
        <begin position="1"/>
        <end position="25"/>
    </location>
</feature>
<evidence type="ECO:0000256" key="10">
    <source>
        <dbReference type="PIRNR" id="PIRNR026671"/>
    </source>
</evidence>
<keyword evidence="3 9" id="KW-0479">Metal-binding</keyword>
<feature type="chain" id="PRO_5006394420" description="D-alanyl-D-alanine dipeptidase" evidence="11">
    <location>
        <begin position="26"/>
        <end position="246"/>
    </location>
</feature>
<keyword evidence="2 9" id="KW-0645">Protease</keyword>
<evidence type="ECO:0000256" key="9">
    <source>
        <dbReference type="HAMAP-Rule" id="MF_01924"/>
    </source>
</evidence>
<keyword evidence="11" id="KW-0732">Signal</keyword>
<evidence type="ECO:0000256" key="6">
    <source>
        <dbReference type="ARBA" id="ARBA00022997"/>
    </source>
</evidence>
<dbReference type="STRING" id="344882.ABB29_00385"/>
<reference evidence="12 13" key="1">
    <citation type="submission" date="2015-05" db="EMBL/GenBank/DDBJ databases">
        <title>Genome sequencing and analysis of members of genus Stenotrophomonas.</title>
        <authorList>
            <person name="Patil P.P."/>
            <person name="Midha S."/>
            <person name="Patil P.B."/>
        </authorList>
    </citation>
    <scope>NUCLEOTIDE SEQUENCE [LARGE SCALE GENOMIC DNA]</scope>
    <source>
        <strain evidence="12 13">DSM 21858</strain>
    </source>
</reference>
<feature type="active site" description="Proton donor/acceptor" evidence="9">
    <location>
        <position position="225"/>
    </location>
</feature>
<feature type="binding site" evidence="9">
    <location>
        <position position="228"/>
    </location>
    <ligand>
        <name>Zn(2+)</name>
        <dbReference type="ChEBI" id="CHEBI:29105"/>
        <note>catalytic</note>
    </ligand>
</feature>
<dbReference type="EC" id="3.4.13.22" evidence="9 10"/>
<keyword evidence="13" id="KW-1185">Reference proteome</keyword>
<comment type="function">
    <text evidence="9 10">Catalyzes hydrolysis of the D-alanyl-D-alanine dipeptide.</text>
</comment>
<keyword evidence="6 9" id="KW-0224">Dipeptidase</keyword>
<evidence type="ECO:0000256" key="2">
    <source>
        <dbReference type="ARBA" id="ARBA00022670"/>
    </source>
</evidence>
<comment type="caution">
    <text evidence="12">The sequence shown here is derived from an EMBL/GenBank/DDBJ whole genome shotgun (WGS) entry which is preliminary data.</text>
</comment>
<feature type="binding site" evidence="9">
    <location>
        <position position="158"/>
    </location>
    <ligand>
        <name>Zn(2+)</name>
        <dbReference type="ChEBI" id="CHEBI:29105"/>
        <note>catalytic</note>
    </ligand>
</feature>
<keyword evidence="4 9" id="KW-0378">Hydrolase</keyword>
<evidence type="ECO:0000256" key="1">
    <source>
        <dbReference type="ARBA" id="ARBA00001362"/>
    </source>
</evidence>
<dbReference type="GO" id="GO:0008237">
    <property type="term" value="F:metallopeptidase activity"/>
    <property type="evidence" value="ECO:0007669"/>
    <property type="project" value="UniProtKB-KW"/>
</dbReference>
<keyword evidence="8 10" id="KW-0961">Cell wall biogenesis/degradation</keyword>
<dbReference type="InterPro" id="IPR009045">
    <property type="entry name" value="Zn_M74/Hedgehog-like"/>
</dbReference>
<keyword evidence="7 9" id="KW-0482">Metalloprotease</keyword>
<dbReference type="PIRSF" id="PIRSF026671">
    <property type="entry name" value="AA_dipeptidase"/>
    <property type="match status" value="1"/>
</dbReference>
<gene>
    <name evidence="9" type="primary">ddpX</name>
    <name evidence="12" type="ORF">ABB29_00385</name>
</gene>
<dbReference type="PANTHER" id="PTHR43126">
    <property type="entry name" value="D-ALANYL-D-ALANINE DIPEPTIDASE"/>
    <property type="match status" value="1"/>
</dbReference>
<dbReference type="GO" id="GO:0006508">
    <property type="term" value="P:proteolysis"/>
    <property type="evidence" value="ECO:0007669"/>
    <property type="project" value="UniProtKB-KW"/>
</dbReference>
<name>A0A0R0CRA8_9GAMM</name>
<accession>A0A0R0CRA8</accession>
<dbReference type="GO" id="GO:0008270">
    <property type="term" value="F:zinc ion binding"/>
    <property type="evidence" value="ECO:0007669"/>
    <property type="project" value="UniProtKB-UniRule"/>
</dbReference>
<dbReference type="PATRIC" id="fig|344882.3.peg.79"/>
<dbReference type="EMBL" id="LDJL01000001">
    <property type="protein sequence ID" value="KRG71963.1"/>
    <property type="molecule type" value="Genomic_DNA"/>
</dbReference>
<dbReference type="GO" id="GO:0071555">
    <property type="term" value="P:cell wall organization"/>
    <property type="evidence" value="ECO:0007669"/>
    <property type="project" value="UniProtKB-KW"/>
</dbReference>
<dbReference type="Proteomes" id="UP000052052">
    <property type="component" value="Unassembled WGS sequence"/>
</dbReference>
<evidence type="ECO:0000256" key="8">
    <source>
        <dbReference type="ARBA" id="ARBA00023316"/>
    </source>
</evidence>
<evidence type="ECO:0000313" key="12">
    <source>
        <dbReference type="EMBL" id="KRG71963.1"/>
    </source>
</evidence>
<evidence type="ECO:0000256" key="3">
    <source>
        <dbReference type="ARBA" id="ARBA00022723"/>
    </source>
</evidence>
<proteinExistence type="inferred from homology"/>
<dbReference type="GO" id="GO:0160237">
    <property type="term" value="F:D-Ala-D-Ala dipeptidase activity"/>
    <property type="evidence" value="ECO:0007669"/>
    <property type="project" value="UniProtKB-EC"/>
</dbReference>
<dbReference type="AlphaFoldDB" id="A0A0R0CRA8"/>
<dbReference type="HAMAP" id="MF_01924">
    <property type="entry name" value="A_A_dipeptidase"/>
    <property type="match status" value="1"/>
</dbReference>
<organism evidence="12 13">
    <name type="scientific">Pseudoxanthomonas dokdonensis</name>
    <dbReference type="NCBI Taxonomy" id="344882"/>
    <lineage>
        <taxon>Bacteria</taxon>
        <taxon>Pseudomonadati</taxon>
        <taxon>Pseudomonadota</taxon>
        <taxon>Gammaproteobacteria</taxon>
        <taxon>Lysobacterales</taxon>
        <taxon>Lysobacteraceae</taxon>
        <taxon>Pseudoxanthomonas</taxon>
    </lineage>
</organism>
<evidence type="ECO:0000256" key="11">
    <source>
        <dbReference type="SAM" id="SignalP"/>
    </source>
</evidence>
<sequence>MKSWLTNRHSILIMLLSALSSPALAQSPATKPDQISVSTASTPGQANLIDVATLIADAQLEIRYAGQHNFVGRPVDGYQAAKCYLLAPAATALAGAANELRGQQLRLRLFDCYRPVRAVKDFVSWAHDLSDQKTKPEFYPRLRKSQLLDGYIAESSGHSRGATVDLSLDDCSTGQCIPLDMGTGFDLFDTLANTDDPRITAQQRENRQRLLQAMQKHGFANYPLEWWHYTLKPEPTPDTAYDVPVR</sequence>